<feature type="compositionally biased region" description="Basic and acidic residues" evidence="1">
    <location>
        <begin position="105"/>
        <end position="120"/>
    </location>
</feature>
<comment type="caution">
    <text evidence="2">The sequence shown here is derived from an EMBL/GenBank/DDBJ whole genome shotgun (WGS) entry which is preliminary data.</text>
</comment>
<evidence type="ECO:0000313" key="3">
    <source>
        <dbReference type="Proteomes" id="UP000719412"/>
    </source>
</evidence>
<proteinExistence type="predicted"/>
<name>A0A8J6H462_TENMO</name>
<protein>
    <submittedName>
        <fullName evidence="2">Uncharacterized protein</fullName>
    </submittedName>
</protein>
<evidence type="ECO:0000313" key="2">
    <source>
        <dbReference type="EMBL" id="KAH0811465.1"/>
    </source>
</evidence>
<reference evidence="2" key="2">
    <citation type="submission" date="2021-08" db="EMBL/GenBank/DDBJ databases">
        <authorList>
            <person name="Eriksson T."/>
        </authorList>
    </citation>
    <scope>NUCLEOTIDE SEQUENCE</scope>
    <source>
        <strain evidence="2">Stoneville</strain>
        <tissue evidence="2">Whole head</tissue>
    </source>
</reference>
<reference evidence="2" key="1">
    <citation type="journal article" date="2020" name="J Insects Food Feed">
        <title>The yellow mealworm (Tenebrio molitor) genome: a resource for the emerging insects as food and feed industry.</title>
        <authorList>
            <person name="Eriksson T."/>
            <person name="Andere A."/>
            <person name="Kelstrup H."/>
            <person name="Emery V."/>
            <person name="Picard C."/>
        </authorList>
    </citation>
    <scope>NUCLEOTIDE SEQUENCE</scope>
    <source>
        <strain evidence="2">Stoneville</strain>
        <tissue evidence="2">Whole head</tissue>
    </source>
</reference>
<feature type="region of interest" description="Disordered" evidence="1">
    <location>
        <begin position="105"/>
        <end position="136"/>
    </location>
</feature>
<feature type="compositionally biased region" description="Basic and acidic residues" evidence="1">
    <location>
        <begin position="302"/>
        <end position="317"/>
    </location>
</feature>
<dbReference type="Proteomes" id="UP000719412">
    <property type="component" value="Unassembled WGS sequence"/>
</dbReference>
<keyword evidence="3" id="KW-1185">Reference proteome</keyword>
<sequence>MIICISCKRQYSSGRSASPACRFSRTRAPAELIVRLGQSVPRTVNRRSHETVVDFMNGNWKQLDEEFVRREVVGGWCVETVSHGYYGLHTHHTKHDTRDNVITMTHDHDTRCPPVKRSDMGADEEEGTSTREKVKKEQEIWKEERGDGKRKVKVESAEGKRLMEWIEENGWEVLNGNKGTKKGNGLVIDSRGETVINYGIVNEEAWEKERERQKNKTDGREECRILTECWKEKKHEKKETENYYQKKGYASGEVERLRAKGRWMKVELSERDKDTDKQERRERIRESRYNREYERGNSGVPGERECKGKKNDETRENGRGFTASFERVPRGATRDPLLFPGGETRHAPCFIACEDFIETSRPEAGASHATFPVAHSIYMRRPSTRNEKLKFNTSRSATNAEVLVFGDLSQRIEVVPRKAPLVALF</sequence>
<feature type="region of interest" description="Disordered" evidence="1">
    <location>
        <begin position="268"/>
        <end position="317"/>
    </location>
</feature>
<feature type="compositionally biased region" description="Basic and acidic residues" evidence="1">
    <location>
        <begin position="268"/>
        <end position="295"/>
    </location>
</feature>
<accession>A0A8J6H462</accession>
<dbReference type="EMBL" id="JABDTM020026781">
    <property type="protein sequence ID" value="KAH0811465.1"/>
    <property type="molecule type" value="Genomic_DNA"/>
</dbReference>
<evidence type="ECO:0000256" key="1">
    <source>
        <dbReference type="SAM" id="MobiDB-lite"/>
    </source>
</evidence>
<organism evidence="2 3">
    <name type="scientific">Tenebrio molitor</name>
    <name type="common">Yellow mealworm beetle</name>
    <dbReference type="NCBI Taxonomy" id="7067"/>
    <lineage>
        <taxon>Eukaryota</taxon>
        <taxon>Metazoa</taxon>
        <taxon>Ecdysozoa</taxon>
        <taxon>Arthropoda</taxon>
        <taxon>Hexapoda</taxon>
        <taxon>Insecta</taxon>
        <taxon>Pterygota</taxon>
        <taxon>Neoptera</taxon>
        <taxon>Endopterygota</taxon>
        <taxon>Coleoptera</taxon>
        <taxon>Polyphaga</taxon>
        <taxon>Cucujiformia</taxon>
        <taxon>Tenebrionidae</taxon>
        <taxon>Tenebrio</taxon>
    </lineage>
</organism>
<gene>
    <name evidence="2" type="ORF">GEV33_011327</name>
</gene>
<dbReference type="AlphaFoldDB" id="A0A8J6H462"/>